<dbReference type="InterPro" id="IPR041793">
    <property type="entry name" value="MyoVII_FERM_C1"/>
</dbReference>
<dbReference type="GO" id="GO:0003779">
    <property type="term" value="F:actin binding"/>
    <property type="evidence" value="ECO:0007669"/>
    <property type="project" value="UniProtKB-KW"/>
</dbReference>
<dbReference type="Pfam" id="PF00373">
    <property type="entry name" value="FERM_M"/>
    <property type="match status" value="1"/>
</dbReference>
<dbReference type="PROSITE" id="PS50057">
    <property type="entry name" value="FERM_3"/>
    <property type="match status" value="2"/>
</dbReference>
<dbReference type="Gene3D" id="1.20.58.530">
    <property type="match status" value="1"/>
</dbReference>
<keyword evidence="9 16" id="KW-0067">ATP-binding</keyword>
<dbReference type="GO" id="GO:0005524">
    <property type="term" value="F:ATP binding"/>
    <property type="evidence" value="ECO:0007669"/>
    <property type="project" value="UniProtKB-UniRule"/>
</dbReference>
<dbReference type="Gene3D" id="1.20.120.720">
    <property type="entry name" value="Myosin VI head, motor domain, U50 subdomain"/>
    <property type="match status" value="1"/>
</dbReference>
<sequence length="2710" mass="308809">MRLMSYLKYFHNSYPRGRMLESFNTVGWQRFKSALMRKKIIDASAPESKLLKCLTTLDLTALSIGSTLGVGVYVLAGNVASIHAGPSVIISFVIAAIASIFAGLCFAEFGTRVPKAGSSYVYTYVTIGEFVGFIIGWVLILEYVIGAASVVRALTSYIDVFTHQVISNAFKSFAKIGIPYFSPYVDFLAFGITVLFSVALAFGAKESSLANNICTFINLSIVLFVIIAGSFKADMTNWKLNVENLPEKEGVNYGTGGFAPFGLMGIISGAGECFYGFIGFDCIATAGEEAKNPKKSLPIAIVVSLTIVFLAYFGISIVLTTVLPYYDQDINAPFIYMFNSIGWNWATYIVSVGAFCALTTSLVGALFPLPRIIYAMASDGLLYKWLGHINTRFHTPMTGTLIAGLFTGILSALFDLKHLSQMMSLGTLFSYSIVAACVVVLRYKENEMNEKKRLVKEPRTIKYIAKQLINANNLVFSTKLTSDIVSCLVTIYVIVGFLSAGFIVKFLEHIINVEIRAIILLSVLIITMIALLICICLQPTSDKKLPYSVPLVPFLPAISIMVNFLLMWGVSIRTWMQFVGWMGIGLIIYFTYGIKNSINRTKPTPNEGDNVWIKNSSNGEFDIPVGCKIISADKRGLQVQDDDGKIETIDNNRILKRMHHSSVNGVEDMIKLGDLQEYAILKNLHIRYNQNLIYTYTGSMLIAINPYKILNIYTQKEVANYRSKNIGEKPPHIFAIGDNCFMEMRRSQKNQCIVISGESGAGKTESTKLILQYIAAISGEHSWIEQQILEANPILEAFGNAKTVRNDNSSRFGKYIDIKFSKNGSIEGAKIEQYLLEKCRLVYQGQNERNYHIFYSILIGLSKEEKKKLNLGLPEDYKYLCGSLECKGRNDAQEFANVKAAMKVLNFSDDEFWSIIKLLAAILHLGNLNYKSVTMANMDASEIIDDATIKMLIELLGVNNGALKEALSRKTIFVQGERVISNLSKDQATEVRDSFVKAVYGRLFIFIVSKINDAIFKPKSNTKNSIGVLDIFGFENFTHNSFEQLCINYANEHLQQFFVKHIFKMEQDYYNQEGISWSHIEFNDNQSVLDLIGVKAVNVMALIDEESKFPKGTDETLLAKVHQMHSNNQNYVKPKSDSIKAFGIKHFAGTVTYEINGFLDKNRDTFSADLKQLITISSNDFLKLIFSHDLTIESDGKKRVSSLSSEFRNSLDLLMKTLENCNPFFIRCIKPNEEQKPLLFDRSLCCRQLRYSGMMETAKIRRAGYPIRYDYPDFVNRFHCLARGVPSKILKTTAANICANTLGENSDNYQFGHTKVFLKEENEFILEQQRDLVLAKSLVVIQKYVRAWICRKKYIKIKGAVITIQRTWRGFGPRKKYLTMKKGYQRLQSCIRSRQLAYDFRLKRKIIIKLQTRCRGYLARSLFKKKSQWREKKLKEITDLIAEDEKKLKASGNKMWEEIAKNNFEKQLKELHESLVSFDKGSANLETEKEPESSIDTIFEFLENEPKVSLARELPADVYADLSAVKKKNEVVEKSILEIPAEVLPSVDLSTYHFSKFAATFFASNVTPHYSRRILKQSLLDLPIAADQLSSQALWITILRFMGDLSEPKNPIDTPANKTVMSTVSETISKSFIRSKEYENLVDAQSKKNQIIRMTLKRQSKLHKDFRRGITEDMLVDETYQDWLNTRSSNLDKLHFIIGHGILRPILRDEIYCQILKQLTKNPSKSSHARGWVLLSLCLGCFPPSEQFVNYLRAFINSGPPNYAPYCDQRLTRTFKNGARTQPPSWLELQATKNKKPIKLEITFMDGSSRIIECDSASTAEEIINTLSKSILLIEIFGFSLFITLYDKVLSLGAGRDHVMDAISQCEQYAREQGQAERSAPWRLFLRKEIFAPWHDAALDPVATDLIYHQIIRGLKHGEYRCSSETDIAMLVAQQLYIEYQTSLTPDNLKNTMHLYIPDHLLQNSVPEALSKWQKLTLEAYRKISNVTNALPILKVKEEIVYFAKHTWPILFSRFYEATRVSGPEFNVNDIIIAVNWTGVYFVDDQEQMLLELSFIEIAEVTIQKFDNSVINNFIITTVQRDEYIFKSIDAEDLVSLVNYLIDGLKERSVYVVTTQDYMNGVPSSEGQSYLSLQRGDLVKLSGCTGHSIMTSTWGYGERNGIKGEFLSECVYVLPTISAPSSTLMEIFKSDYTTKNTLVRKAKKQSNSRVYTLKKFAQDNFRPSYNITLSKRSSISSAKKTVPENLWKHTRAPIKAPLLKKVCEDKELFPLALEIFTNILRYMGDMPSNRQKIGTEYTDVIFKLSLEHDYLRDEVYCQIIRQLTENKIFLSEERGWELMWLATGIMSCSEVVQKEVIQFLNSFKSSIASDCLKRFNTIIKIGNRKYPPYILEVEAIRFKSIKIYHRIYFPNNSDEAFEVHSSTRTSDLCDEIIERLQLKYSDGFSLFVKVIDKVFSVPNDYYFFDFINEIIQWIKQSNPSAKLSTITQVQYQILFMKKLWINTHPGRDMYGDEIFYFHQELPKYLRGYHKCSKQDATKLAALIYRSKYGNSKKELSEVSLKISEYLPADLLHVYSASDWKKNITLAYNTNSGINEANAKLLFLQYIYQWPTFGSAFFEVKQSTDVNLPEFLIIAINKNGISAIHPQTKDILILWSFTELSNWSSGNTYFHMTIGNFMKSQKILLETAQGYKMDDLISSYIYYFKSVFQND</sequence>
<dbReference type="Pfam" id="PF13520">
    <property type="entry name" value="AA_permease_2"/>
    <property type="match status" value="1"/>
</dbReference>
<keyword evidence="5" id="KW-0963">Cytoplasm</keyword>
<dbReference type="InterPro" id="IPR000299">
    <property type="entry name" value="FERM_domain"/>
</dbReference>
<keyword evidence="14 16" id="KW-0009">Actin-binding</keyword>
<feature type="transmembrane region" description="Helical" evidence="17">
    <location>
        <begin position="420"/>
        <end position="443"/>
    </location>
</feature>
<dbReference type="GO" id="GO:0016020">
    <property type="term" value="C:membrane"/>
    <property type="evidence" value="ECO:0007669"/>
    <property type="project" value="UniProtKB-SubCell"/>
</dbReference>
<feature type="domain" description="Myosin motor" evidence="21">
    <location>
        <begin position="664"/>
        <end position="1331"/>
    </location>
</feature>
<keyword evidence="13 16" id="KW-0505">Motor protein</keyword>
<dbReference type="Pfam" id="PF21989">
    <property type="entry name" value="RA_2"/>
    <property type="match status" value="2"/>
</dbReference>
<dbReference type="GO" id="GO:0071944">
    <property type="term" value="C:cell periphery"/>
    <property type="evidence" value="ECO:0007669"/>
    <property type="project" value="UniProtKB-ARBA"/>
</dbReference>
<dbReference type="PROSITE" id="PS50096">
    <property type="entry name" value="IQ"/>
    <property type="match status" value="3"/>
</dbReference>
<feature type="transmembrane region" description="Helical" evidence="17">
    <location>
        <begin position="181"/>
        <end position="202"/>
    </location>
</feature>
<dbReference type="InterPro" id="IPR035963">
    <property type="entry name" value="FERM_2"/>
</dbReference>
<dbReference type="SUPFAM" id="SSF52540">
    <property type="entry name" value="P-loop containing nucleoside triphosphate hydrolases"/>
    <property type="match status" value="1"/>
</dbReference>
<evidence type="ECO:0000256" key="15">
    <source>
        <dbReference type="PROSITE-ProRule" id="PRU00192"/>
    </source>
</evidence>
<evidence type="ECO:0000256" key="7">
    <source>
        <dbReference type="ARBA" id="ARBA00022737"/>
    </source>
</evidence>
<dbReference type="GO" id="GO:0003774">
    <property type="term" value="F:cytoskeletal motor activity"/>
    <property type="evidence" value="ECO:0007669"/>
    <property type="project" value="UniProtKB-UniRule"/>
</dbReference>
<dbReference type="SUPFAM" id="SSF50729">
    <property type="entry name" value="PH domain-like"/>
    <property type="match status" value="1"/>
</dbReference>
<dbReference type="Pfam" id="PF21998">
    <property type="entry name" value="FERM_C1_MyoVII"/>
    <property type="match status" value="1"/>
</dbReference>
<feature type="transmembrane region" description="Helical" evidence="17">
    <location>
        <begin position="121"/>
        <end position="145"/>
    </location>
</feature>
<evidence type="ECO:0000256" key="10">
    <source>
        <dbReference type="ARBA" id="ARBA00022989"/>
    </source>
</evidence>
<dbReference type="PRINTS" id="PR00193">
    <property type="entry name" value="MYOSINHEAVY"/>
</dbReference>
<evidence type="ECO:0000259" key="19">
    <source>
        <dbReference type="PROSITE" id="PS50057"/>
    </source>
</evidence>
<comment type="similarity">
    <text evidence="3 16">Belongs to the TRAFAC class myosin-kinesin ATPase superfamily. Myosin family.</text>
</comment>
<feature type="transmembrane region" description="Helical" evidence="17">
    <location>
        <begin position="574"/>
        <end position="592"/>
    </location>
</feature>
<feature type="domain" description="SH3" evidence="18">
    <location>
        <begin position="2107"/>
        <end position="2176"/>
    </location>
</feature>
<keyword evidence="7" id="KW-0677">Repeat</keyword>
<dbReference type="InterPro" id="IPR014352">
    <property type="entry name" value="FERM/acyl-CoA-bd_prot_sf"/>
</dbReference>
<comment type="subcellular location">
    <subcellularLocation>
        <location evidence="2">Cytoplasm</location>
    </subcellularLocation>
    <subcellularLocation>
        <location evidence="1">Membrane</location>
        <topology evidence="1">Multi-pass membrane protein</topology>
    </subcellularLocation>
</comment>
<dbReference type="InterPro" id="IPR001609">
    <property type="entry name" value="Myosin_head_motor_dom-like"/>
</dbReference>
<dbReference type="InterPro" id="IPR041794">
    <property type="entry name" value="MyoVII_FERM_C2"/>
</dbReference>
<name>A0AAV7IJH4_COTGL</name>
<dbReference type="SMART" id="SM00295">
    <property type="entry name" value="B41"/>
    <property type="match status" value="2"/>
</dbReference>
<evidence type="ECO:0000313" key="22">
    <source>
        <dbReference type="EMBL" id="KAH0553979.1"/>
    </source>
</evidence>
<reference evidence="22 23" key="1">
    <citation type="journal article" date="2021" name="J. Hered.">
        <title>A chromosome-level genome assembly of the parasitoid wasp, Cotesia glomerata (Hymenoptera: Braconidae).</title>
        <authorList>
            <person name="Pinto B.J."/>
            <person name="Weis J.J."/>
            <person name="Gamble T."/>
            <person name="Ode P.J."/>
            <person name="Paul R."/>
            <person name="Zaspel J.M."/>
        </authorList>
    </citation>
    <scope>NUCLEOTIDE SEQUENCE [LARGE SCALE GENOMIC DNA]</scope>
    <source>
        <strain evidence="22">CgM1</strain>
    </source>
</reference>
<feature type="domain" description="MyTH4" evidence="20">
    <location>
        <begin position="2249"/>
        <end position="2397"/>
    </location>
</feature>
<dbReference type="PANTHER" id="PTHR22692:SF33">
    <property type="entry name" value="MYOSIN"/>
    <property type="match status" value="1"/>
</dbReference>
<feature type="transmembrane region" description="Helical" evidence="17">
    <location>
        <begin position="549"/>
        <end position="568"/>
    </location>
</feature>
<dbReference type="InterPro" id="IPR051567">
    <property type="entry name" value="Unconventional_Myosin_ATPase"/>
</dbReference>
<evidence type="ECO:0000259" key="21">
    <source>
        <dbReference type="PROSITE" id="PS51456"/>
    </source>
</evidence>
<dbReference type="Gene3D" id="1.10.10.820">
    <property type="match status" value="1"/>
</dbReference>
<evidence type="ECO:0000256" key="8">
    <source>
        <dbReference type="ARBA" id="ARBA00022741"/>
    </source>
</evidence>
<dbReference type="InterPro" id="IPR036106">
    <property type="entry name" value="MYSc_Myo7"/>
</dbReference>
<evidence type="ECO:0000256" key="4">
    <source>
        <dbReference type="ARBA" id="ARBA00022443"/>
    </source>
</evidence>
<dbReference type="EMBL" id="JAHXZJ010001119">
    <property type="protein sequence ID" value="KAH0553979.1"/>
    <property type="molecule type" value="Genomic_DNA"/>
</dbReference>
<dbReference type="InterPro" id="IPR001452">
    <property type="entry name" value="SH3_domain"/>
</dbReference>
<dbReference type="InterPro" id="IPR000857">
    <property type="entry name" value="MyTH4_dom"/>
</dbReference>
<dbReference type="GO" id="GO:0030182">
    <property type="term" value="P:neuron differentiation"/>
    <property type="evidence" value="ECO:0007669"/>
    <property type="project" value="UniProtKB-ARBA"/>
</dbReference>
<dbReference type="Gene3D" id="1.25.40.530">
    <property type="entry name" value="MyTH4 domain"/>
    <property type="match status" value="2"/>
</dbReference>
<dbReference type="PANTHER" id="PTHR22692">
    <property type="entry name" value="MYOSIN VII, XV"/>
    <property type="match status" value="1"/>
</dbReference>
<feature type="transmembrane region" description="Helical" evidence="17">
    <location>
        <begin position="251"/>
        <end position="278"/>
    </location>
</feature>
<feature type="domain" description="MyTH4" evidence="20">
    <location>
        <begin position="1570"/>
        <end position="1793"/>
    </location>
</feature>
<dbReference type="SMART" id="SM00242">
    <property type="entry name" value="MYSc"/>
    <property type="match status" value="1"/>
</dbReference>
<dbReference type="InterPro" id="IPR019749">
    <property type="entry name" value="Band_41_domain"/>
</dbReference>
<dbReference type="Pfam" id="PF00063">
    <property type="entry name" value="Myosin_head"/>
    <property type="match status" value="1"/>
</dbReference>
<keyword evidence="6 17" id="KW-0812">Transmembrane</keyword>
<keyword evidence="8 16" id="KW-0547">Nucleotide-binding</keyword>
<dbReference type="Gene3D" id="3.10.20.90">
    <property type="entry name" value="Phosphatidylinositol 3-kinase Catalytic Subunit, Chain A, domain 1"/>
    <property type="match status" value="2"/>
</dbReference>
<evidence type="ECO:0000256" key="11">
    <source>
        <dbReference type="ARBA" id="ARBA00023123"/>
    </source>
</evidence>
<dbReference type="Pfam" id="PF00784">
    <property type="entry name" value="MyTH4"/>
    <property type="match status" value="2"/>
</dbReference>
<dbReference type="GO" id="GO:0022857">
    <property type="term" value="F:transmembrane transporter activity"/>
    <property type="evidence" value="ECO:0007669"/>
    <property type="project" value="InterPro"/>
</dbReference>
<feature type="domain" description="FERM" evidence="19">
    <location>
        <begin position="2403"/>
        <end position="2710"/>
    </location>
</feature>
<feature type="transmembrane region" description="Helical" evidence="17">
    <location>
        <begin position="345"/>
        <end position="367"/>
    </location>
</feature>
<evidence type="ECO:0000256" key="9">
    <source>
        <dbReference type="ARBA" id="ARBA00022840"/>
    </source>
</evidence>
<dbReference type="Gene3D" id="6.20.240.20">
    <property type="match status" value="1"/>
</dbReference>
<feature type="transmembrane region" description="Helical" evidence="17">
    <location>
        <begin position="209"/>
        <end position="231"/>
    </location>
</feature>
<feature type="domain" description="FERM" evidence="19">
    <location>
        <begin position="1798"/>
        <end position="2109"/>
    </location>
</feature>
<dbReference type="Proteomes" id="UP000826195">
    <property type="component" value="Unassembled WGS sequence"/>
</dbReference>
<dbReference type="FunFam" id="1.10.10.820:FF:000001">
    <property type="entry name" value="Myosin heavy chain"/>
    <property type="match status" value="1"/>
</dbReference>
<dbReference type="Pfam" id="PF24123">
    <property type="entry name" value="Myosin_VII_N"/>
    <property type="match status" value="1"/>
</dbReference>
<evidence type="ECO:0000256" key="16">
    <source>
        <dbReference type="PROSITE-ProRule" id="PRU00782"/>
    </source>
</evidence>
<evidence type="ECO:0000259" key="18">
    <source>
        <dbReference type="PROSITE" id="PS50002"/>
    </source>
</evidence>
<dbReference type="InterPro" id="IPR038185">
    <property type="entry name" value="MyTH4_dom_sf"/>
</dbReference>
<dbReference type="GO" id="GO:0005737">
    <property type="term" value="C:cytoplasm"/>
    <property type="evidence" value="ECO:0007669"/>
    <property type="project" value="UniProtKB-SubCell"/>
</dbReference>
<feature type="transmembrane region" description="Helical" evidence="17">
    <location>
        <begin position="393"/>
        <end position="414"/>
    </location>
</feature>
<keyword evidence="11 16" id="KW-0518">Myosin</keyword>
<feature type="transmembrane region" description="Helical" evidence="17">
    <location>
        <begin position="484"/>
        <end position="503"/>
    </location>
</feature>
<proteinExistence type="inferred from homology"/>
<dbReference type="CDD" id="cd01381">
    <property type="entry name" value="MYSc_Myo7"/>
    <property type="match status" value="1"/>
</dbReference>
<dbReference type="InterPro" id="IPR027417">
    <property type="entry name" value="P-loop_NTPase"/>
</dbReference>
<dbReference type="InterPro" id="IPR036961">
    <property type="entry name" value="Kinesin_motor_dom_sf"/>
</dbReference>
<evidence type="ECO:0000256" key="5">
    <source>
        <dbReference type="ARBA" id="ARBA00022490"/>
    </source>
</evidence>
<dbReference type="CDD" id="cd17093">
    <property type="entry name" value="FERM2_F1_Myosin-VII"/>
    <property type="match status" value="1"/>
</dbReference>
<evidence type="ECO:0000256" key="12">
    <source>
        <dbReference type="ARBA" id="ARBA00023136"/>
    </source>
</evidence>
<dbReference type="PROSITE" id="PS51016">
    <property type="entry name" value="MYTH4"/>
    <property type="match status" value="2"/>
</dbReference>
<dbReference type="Gene3D" id="1.20.5.190">
    <property type="match status" value="1"/>
</dbReference>
<dbReference type="Gene3D" id="2.30.30.40">
    <property type="entry name" value="SH3 Domains"/>
    <property type="match status" value="1"/>
</dbReference>
<dbReference type="InterPro" id="IPR029485">
    <property type="entry name" value="CAT_C"/>
</dbReference>
<dbReference type="InterPro" id="IPR000048">
    <property type="entry name" value="IQ_motif_EF-hand-BS"/>
</dbReference>
<dbReference type="SUPFAM" id="SSF47031">
    <property type="entry name" value="Second domain of FERM"/>
    <property type="match status" value="2"/>
</dbReference>
<dbReference type="InterPro" id="IPR029071">
    <property type="entry name" value="Ubiquitin-like_domsf"/>
</dbReference>
<keyword evidence="12 17" id="KW-0472">Membrane</keyword>
<accession>A0AAV7IJH4</accession>
<dbReference type="InterPro" id="IPR057130">
    <property type="entry name" value="Myosin_VII_N"/>
</dbReference>
<feature type="transmembrane region" description="Helical" evidence="17">
    <location>
        <begin position="515"/>
        <end position="537"/>
    </location>
</feature>
<evidence type="ECO:0000256" key="3">
    <source>
        <dbReference type="ARBA" id="ARBA00008314"/>
    </source>
</evidence>
<dbReference type="SMART" id="SM00015">
    <property type="entry name" value="IQ"/>
    <property type="match status" value="3"/>
</dbReference>
<dbReference type="InterPro" id="IPR057096">
    <property type="entry name" value="KRIT1_FRMD8_FERM_C"/>
</dbReference>
<feature type="transmembrane region" description="Helical" evidence="17">
    <location>
        <begin position="299"/>
        <end position="325"/>
    </location>
</feature>
<keyword evidence="23" id="KW-1185">Reference proteome</keyword>
<evidence type="ECO:0000256" key="2">
    <source>
        <dbReference type="ARBA" id="ARBA00004496"/>
    </source>
</evidence>
<dbReference type="FunFam" id="1.20.1740.10:FF:000010">
    <property type="entry name" value="probable cationic amino acid transporter"/>
    <property type="match status" value="1"/>
</dbReference>
<dbReference type="GO" id="GO:0016459">
    <property type="term" value="C:myosin complex"/>
    <property type="evidence" value="ECO:0007669"/>
    <property type="project" value="UniProtKB-KW"/>
</dbReference>
<evidence type="ECO:0000313" key="23">
    <source>
        <dbReference type="Proteomes" id="UP000826195"/>
    </source>
</evidence>
<dbReference type="PROSITE" id="PS51456">
    <property type="entry name" value="MYOSIN_MOTOR"/>
    <property type="match status" value="1"/>
</dbReference>
<comment type="caution">
    <text evidence="22">The sequence shown here is derived from an EMBL/GenBank/DDBJ whole genome shotgun (WGS) entry which is preliminary data.</text>
</comment>
<evidence type="ECO:0000256" key="17">
    <source>
        <dbReference type="SAM" id="Phobius"/>
    </source>
</evidence>
<dbReference type="Pfam" id="PF13906">
    <property type="entry name" value="AA_permease_C"/>
    <property type="match status" value="1"/>
</dbReference>
<dbReference type="CDD" id="cd14473">
    <property type="entry name" value="FERM_B-lobe"/>
    <property type="match status" value="2"/>
</dbReference>
<dbReference type="CDD" id="cd13198">
    <property type="entry name" value="FERM_C1_MyoVII"/>
    <property type="match status" value="1"/>
</dbReference>
<dbReference type="CDD" id="cd13199">
    <property type="entry name" value="FERM_C2_MyoVII"/>
    <property type="match status" value="1"/>
</dbReference>
<dbReference type="InterPro" id="IPR019748">
    <property type="entry name" value="FERM_central"/>
</dbReference>
<dbReference type="InterPro" id="IPR011993">
    <property type="entry name" value="PH-like_dom_sf"/>
</dbReference>
<protein>
    <submittedName>
        <fullName evidence="22">Uncharacterized protein</fullName>
    </submittedName>
</protein>
<evidence type="ECO:0000256" key="13">
    <source>
        <dbReference type="ARBA" id="ARBA00023175"/>
    </source>
</evidence>
<dbReference type="Gene3D" id="1.20.80.10">
    <property type="match status" value="2"/>
</dbReference>
<dbReference type="SUPFAM" id="SSF54236">
    <property type="entry name" value="Ubiquitin-like"/>
    <property type="match status" value="2"/>
</dbReference>
<gene>
    <name evidence="22" type="ORF">KQX54_006723</name>
</gene>
<feature type="region of interest" description="Actin-binding" evidence="16">
    <location>
        <begin position="1211"/>
        <end position="1233"/>
    </location>
</feature>
<keyword evidence="4 15" id="KW-0728">SH3 domain</keyword>
<organism evidence="22 23">
    <name type="scientific">Cotesia glomerata</name>
    <name type="common">Lepidopteran parasitic wasp</name>
    <name type="synonym">Apanteles glomeratus</name>
    <dbReference type="NCBI Taxonomy" id="32391"/>
    <lineage>
        <taxon>Eukaryota</taxon>
        <taxon>Metazoa</taxon>
        <taxon>Ecdysozoa</taxon>
        <taxon>Arthropoda</taxon>
        <taxon>Hexapoda</taxon>
        <taxon>Insecta</taxon>
        <taxon>Pterygota</taxon>
        <taxon>Neoptera</taxon>
        <taxon>Endopterygota</taxon>
        <taxon>Hymenoptera</taxon>
        <taxon>Apocrita</taxon>
        <taxon>Ichneumonoidea</taxon>
        <taxon>Braconidae</taxon>
        <taxon>Microgastrinae</taxon>
        <taxon>Cotesia</taxon>
    </lineage>
</organism>
<dbReference type="InterPro" id="IPR002293">
    <property type="entry name" value="AA/rel_permease1"/>
</dbReference>
<dbReference type="Gene3D" id="2.30.29.30">
    <property type="entry name" value="Pleckstrin-homology domain (PH domain)/Phosphotyrosine-binding domain (PTB)"/>
    <property type="match status" value="2"/>
</dbReference>
<dbReference type="Pfam" id="PF00612">
    <property type="entry name" value="IQ"/>
    <property type="match status" value="3"/>
</dbReference>
<dbReference type="SMART" id="SM00139">
    <property type="entry name" value="MyTH4"/>
    <property type="match status" value="2"/>
</dbReference>
<evidence type="ECO:0000256" key="6">
    <source>
        <dbReference type="ARBA" id="ARBA00022692"/>
    </source>
</evidence>
<evidence type="ECO:0000259" key="20">
    <source>
        <dbReference type="PROSITE" id="PS51016"/>
    </source>
</evidence>
<dbReference type="Gene3D" id="1.20.1740.10">
    <property type="entry name" value="Amino acid/polyamine transporter I"/>
    <property type="match status" value="1"/>
</dbReference>
<evidence type="ECO:0000256" key="14">
    <source>
        <dbReference type="ARBA" id="ARBA00023203"/>
    </source>
</evidence>
<feature type="transmembrane region" description="Helical" evidence="17">
    <location>
        <begin position="88"/>
        <end position="109"/>
    </location>
</feature>
<dbReference type="Pfam" id="PF24522">
    <property type="entry name" value="KRIT1_FRMD8_FERM_C"/>
    <property type="match status" value="1"/>
</dbReference>
<keyword evidence="10 17" id="KW-1133">Transmembrane helix</keyword>
<dbReference type="CDD" id="cd17092">
    <property type="entry name" value="FERM1_F1_Myosin-VII"/>
    <property type="match status" value="1"/>
</dbReference>
<evidence type="ECO:0000256" key="1">
    <source>
        <dbReference type="ARBA" id="ARBA00004141"/>
    </source>
</evidence>
<dbReference type="GO" id="GO:0009888">
    <property type="term" value="P:tissue development"/>
    <property type="evidence" value="ECO:0007669"/>
    <property type="project" value="UniProtKB-ARBA"/>
</dbReference>
<dbReference type="PROSITE" id="PS50002">
    <property type="entry name" value="SH3"/>
    <property type="match status" value="1"/>
</dbReference>
<dbReference type="Gene3D" id="3.40.850.10">
    <property type="entry name" value="Kinesin motor domain"/>
    <property type="match status" value="1"/>
</dbReference>
<feature type="transmembrane region" description="Helical" evidence="17">
    <location>
        <begin position="57"/>
        <end position="76"/>
    </location>
</feature>
<feature type="binding site" evidence="16">
    <location>
        <begin position="757"/>
        <end position="764"/>
    </location>
    <ligand>
        <name>ATP</name>
        <dbReference type="ChEBI" id="CHEBI:30616"/>
    </ligand>
</feature>
<dbReference type="GO" id="GO:0009887">
    <property type="term" value="P:animal organ morphogenesis"/>
    <property type="evidence" value="ECO:0007669"/>
    <property type="project" value="UniProtKB-ARBA"/>
</dbReference>
<feature type="transmembrane region" description="Helical" evidence="17">
    <location>
        <begin position="692"/>
        <end position="710"/>
    </location>
</feature>